<evidence type="ECO:0000256" key="4">
    <source>
        <dbReference type="ARBA" id="ARBA00023276"/>
    </source>
</evidence>
<keyword evidence="3 8" id="KW-0934">Plastid</keyword>
<protein>
    <submittedName>
        <fullName evidence="8">Photosystem I assembly protein Ycf3</fullName>
    </submittedName>
</protein>
<evidence type="ECO:0000256" key="3">
    <source>
        <dbReference type="ARBA" id="ARBA00022640"/>
    </source>
</evidence>
<dbReference type="Gene3D" id="3.40.50.720">
    <property type="entry name" value="NAD(P)-binding Rossmann-like Domain"/>
    <property type="match status" value="1"/>
</dbReference>
<evidence type="ECO:0000313" key="8">
    <source>
        <dbReference type="EMBL" id="BBA18892.1"/>
    </source>
</evidence>
<geneLocation type="chloroplast" evidence="8"/>
<keyword evidence="8" id="KW-0150">Chloroplast</keyword>
<dbReference type="EMBL" id="LC269921">
    <property type="protein sequence ID" value="BBA18615.1"/>
    <property type="molecule type" value="Genomic_DNA"/>
</dbReference>
<evidence type="ECO:0000313" key="6">
    <source>
        <dbReference type="EMBL" id="BBA18199.1"/>
    </source>
</evidence>
<gene>
    <name evidence="8" type="primary">ycf3</name>
</gene>
<sequence>MIKFSKKLYYNILFKMTLLVIGATGTLGRQIVRKALEDGFQVRCLVRNRKKANFLRELGAQLVYGDLTMPETLPLSFKGVTAVIDASTTRADDINNLQETDLVGKLILIRLAKIAKIKRFIFFSILNAEKYPFIPLMKMKTEIEDALKDSDIPYTIFRLAGFYQALISQYAIPVLDKQPIWITSESLPVAYIDTQDAANIALKTLLIDNTKNKTFFLGGPRSWVSSEIIGLCEKLSGQTAKLNLIPMSILKLARQFTSLFEWSSNINERLAFVEILEEDQNFSSETLTLYKNFDIDQNNFVTLEVYLQEYFEKILKTLKDLNYEKVSKQRDLTI</sequence>
<dbReference type="CDD" id="cd05243">
    <property type="entry name" value="SDR_a5"/>
    <property type="match status" value="1"/>
</dbReference>
<dbReference type="EMBL" id="LC269918">
    <property type="protein sequence ID" value="BBA18199.1"/>
    <property type="molecule type" value="Genomic_DNA"/>
</dbReference>
<name>A0A224AP07_HETAK</name>
<keyword evidence="2" id="KW-0602">Photosynthesis</keyword>
<dbReference type="PANTHER" id="PTHR47128:SF2">
    <property type="entry name" value="PROTEIN HIGH CHLOROPHYLL FLUORESCENCE PHENOTYPE 244, CHLOROPLASTIC"/>
    <property type="match status" value="1"/>
</dbReference>
<evidence type="ECO:0000256" key="2">
    <source>
        <dbReference type="ARBA" id="ARBA00022531"/>
    </source>
</evidence>
<dbReference type="InterPro" id="IPR036291">
    <property type="entry name" value="NAD(P)-bd_dom_sf"/>
</dbReference>
<dbReference type="AlphaFoldDB" id="A0A224AP07"/>
<dbReference type="PANTHER" id="PTHR47128">
    <property type="match status" value="1"/>
</dbReference>
<dbReference type="GO" id="GO:0009523">
    <property type="term" value="C:photosystem II"/>
    <property type="evidence" value="ECO:0007669"/>
    <property type="project" value="UniProtKB-KW"/>
</dbReference>
<dbReference type="InterPro" id="IPR008030">
    <property type="entry name" value="NmrA-like"/>
</dbReference>
<keyword evidence="4" id="KW-0604">Photosystem II</keyword>
<accession>A0A224AP07</accession>
<dbReference type="InterPro" id="IPR044256">
    <property type="entry name" value="HCF244-like"/>
</dbReference>
<feature type="domain" description="NmrA-like" evidence="5">
    <location>
        <begin position="15"/>
        <end position="291"/>
    </location>
</feature>
<evidence type="ECO:0000256" key="1">
    <source>
        <dbReference type="ARBA" id="ARBA00004474"/>
    </source>
</evidence>
<comment type="subcellular location">
    <subcellularLocation>
        <location evidence="1">Plastid</location>
    </subcellularLocation>
</comment>
<dbReference type="EMBL" id="LC269923">
    <property type="protein sequence ID" value="BBA18892.1"/>
    <property type="molecule type" value="Genomic_DNA"/>
</dbReference>
<dbReference type="GO" id="GO:0015979">
    <property type="term" value="P:photosynthesis"/>
    <property type="evidence" value="ECO:0007669"/>
    <property type="project" value="UniProtKB-KW"/>
</dbReference>
<evidence type="ECO:0000259" key="5">
    <source>
        <dbReference type="Pfam" id="PF05368"/>
    </source>
</evidence>
<dbReference type="GO" id="GO:0009536">
    <property type="term" value="C:plastid"/>
    <property type="evidence" value="ECO:0007669"/>
    <property type="project" value="UniProtKB-SubCell"/>
</dbReference>
<dbReference type="Pfam" id="PF05368">
    <property type="entry name" value="NmrA"/>
    <property type="match status" value="1"/>
</dbReference>
<evidence type="ECO:0000313" key="7">
    <source>
        <dbReference type="EMBL" id="BBA18615.1"/>
    </source>
</evidence>
<reference evidence="8" key="1">
    <citation type="submission" date="2017-05" db="EMBL/GenBank/DDBJ databases">
        <title>Chloroplast genome sequences of Heterosigma akashiwo, a bloom-forming raphidophyte.</title>
        <authorList>
            <person name="Ueki S."/>
        </authorList>
    </citation>
    <scope>NUCLEOTIDE SEQUENCE</scope>
    <source>
        <strain evidence="6">CCAP934/8</strain>
        <strain evidence="7">CCMP2274</strain>
        <strain evidence="8">HaFk01</strain>
    </source>
</reference>
<dbReference type="SUPFAM" id="SSF51735">
    <property type="entry name" value="NAD(P)-binding Rossmann-fold domains"/>
    <property type="match status" value="1"/>
</dbReference>
<organism evidence="8">
    <name type="scientific">Heterosigma akashiwo</name>
    <name type="common">Chromophytic alga</name>
    <name type="synonym">Heterosigma carterae</name>
    <dbReference type="NCBI Taxonomy" id="2829"/>
    <lineage>
        <taxon>Eukaryota</taxon>
        <taxon>Sar</taxon>
        <taxon>Stramenopiles</taxon>
        <taxon>Ochrophyta</taxon>
        <taxon>Raphidophyceae</taxon>
        <taxon>Chattonellales</taxon>
        <taxon>Chattonellaceae</taxon>
        <taxon>Heterosigma</taxon>
    </lineage>
</organism>
<proteinExistence type="predicted"/>